<dbReference type="InterPro" id="IPR000322">
    <property type="entry name" value="Glyco_hydro_31_TIM"/>
</dbReference>
<keyword evidence="2" id="KW-0326">Glycosidase</keyword>
<dbReference type="Pfam" id="PF07691">
    <property type="entry name" value="PA14"/>
    <property type="match status" value="1"/>
</dbReference>
<evidence type="ECO:0000259" key="3">
    <source>
        <dbReference type="PROSITE" id="PS51820"/>
    </source>
</evidence>
<proteinExistence type="inferred from homology"/>
<name>A0A9D2H3S4_9FIRM</name>
<comment type="caution">
    <text evidence="4">The sequence shown here is derived from an EMBL/GenBank/DDBJ whole genome shotgun (WGS) entry which is preliminary data.</text>
</comment>
<dbReference type="Gene3D" id="3.20.20.80">
    <property type="entry name" value="Glycosidases"/>
    <property type="match status" value="2"/>
</dbReference>
<evidence type="ECO:0000313" key="5">
    <source>
        <dbReference type="Proteomes" id="UP000824221"/>
    </source>
</evidence>
<dbReference type="InterPro" id="IPR051816">
    <property type="entry name" value="Glycosyl_Hydrolase_31"/>
</dbReference>
<evidence type="ECO:0000256" key="2">
    <source>
        <dbReference type="RuleBase" id="RU361185"/>
    </source>
</evidence>
<dbReference type="GO" id="GO:0004553">
    <property type="term" value="F:hydrolase activity, hydrolyzing O-glycosyl compounds"/>
    <property type="evidence" value="ECO:0007669"/>
    <property type="project" value="InterPro"/>
</dbReference>
<sequence length="837" mass="95621">MEEIVYGELRVQLLSEEVVRIERAGKKGFCDRDTFFIPDRAQYADSKIAYSQEEGVICFGEYELYLPEGGSSLAGVKLEKNGQRVYTYRKQQNSGELPPLDKTPEVFAIADSPRIFLPEGGYSADRKGEYSVEENAQDVYLLLCGKDYIKLRRLYVELTGRSEFVRLSTLGGWESKYYAYTEEEARQLILDYEKYNIPLDNMVIDTDWRDCAEGWGYDVNKKLFPDMKRFLSFAHEHGVEVMFNDHPEPVAGTKSVFDGPEIAYREKNLQALMELGLDTWWYDRNWSTHLLSASENVYWETLGLYLFTDITRHFYQKQAGDNEVYRRPVIMGNVVNVANGCYQGIKDTASHRYSIQWTGDTFCDADALAREVATMLKASENGIAYVNSDCGGHIGDPEKELFIRWMQFGTLSPVFRPHCTNNVKRPRDPWVYDEETLNIVREYNDLRYRLLPAIYTAAHENYETGAPIFRRLGWNYPKDKRAVKCDDEYMLDDLLIKPVAGKHSLPVPKANYTSPIQATYYAGRECKGDPLAKAQYPMLDKMWNRRSPEKGVPVYEFSARFEAEVLFKQDVRLVIRCDDGATVYVDGEKVFEDKGVHSAMSYLLNVVEGGKKHKVVIEYFQAGGEAAIGLYYKELDRGDKVPVYLPEGRWLDTFDGKVYTGGKTIFKQYALREMPLFVRLGALVPLAHEARNTKEQKWDKLVLDYYPDKNAADEGLLYEDDGETTAYKGGAYRTTKYGARYEEGENAFVVTLDAAKGAFTGERAFSEREISVKLHCVKGVGRPKKITVNGEEAGFVRSRKQAGAFPLHAGKTAPDSDTVFVTFRTDVTKAYTVKFYF</sequence>
<dbReference type="SUPFAM" id="SSF51445">
    <property type="entry name" value="(Trans)glycosidases"/>
    <property type="match status" value="1"/>
</dbReference>
<feature type="domain" description="PA14" evidence="3">
    <location>
        <begin position="511"/>
        <end position="647"/>
    </location>
</feature>
<dbReference type="Pfam" id="PF17137">
    <property type="entry name" value="DUF5110"/>
    <property type="match status" value="1"/>
</dbReference>
<evidence type="ECO:0000313" key="4">
    <source>
        <dbReference type="EMBL" id="HJA03191.1"/>
    </source>
</evidence>
<organism evidence="4 5">
    <name type="scientific">Candidatus Gallimonas gallistercoris</name>
    <dbReference type="NCBI Taxonomy" id="2838602"/>
    <lineage>
        <taxon>Bacteria</taxon>
        <taxon>Bacillati</taxon>
        <taxon>Bacillota</taxon>
        <taxon>Clostridia</taxon>
        <taxon>Candidatus Gallimonas</taxon>
    </lineage>
</organism>
<dbReference type="Pfam" id="PF01055">
    <property type="entry name" value="Glyco_hydro_31_2nd"/>
    <property type="match status" value="2"/>
</dbReference>
<dbReference type="AlphaFoldDB" id="A0A9D2H3S4"/>
<gene>
    <name evidence="4" type="ORF">H9797_07445</name>
</gene>
<dbReference type="PANTHER" id="PTHR43863:SF2">
    <property type="entry name" value="MALTASE-GLUCOAMYLASE"/>
    <property type="match status" value="1"/>
</dbReference>
<dbReference type="InterPro" id="IPR013780">
    <property type="entry name" value="Glyco_hydro_b"/>
</dbReference>
<reference evidence="4" key="2">
    <citation type="submission" date="2021-04" db="EMBL/GenBank/DDBJ databases">
        <authorList>
            <person name="Gilroy R."/>
        </authorList>
    </citation>
    <scope>NUCLEOTIDE SEQUENCE</scope>
    <source>
        <strain evidence="4">CHK156-179</strain>
    </source>
</reference>
<comment type="similarity">
    <text evidence="1 2">Belongs to the glycosyl hydrolase 31 family.</text>
</comment>
<accession>A0A9D2H3S4</accession>
<dbReference type="SUPFAM" id="SSF51011">
    <property type="entry name" value="Glycosyl hydrolase domain"/>
    <property type="match status" value="1"/>
</dbReference>
<dbReference type="InterPro" id="IPR017853">
    <property type="entry name" value="GH"/>
</dbReference>
<dbReference type="PROSITE" id="PS51820">
    <property type="entry name" value="PA14"/>
    <property type="match status" value="1"/>
</dbReference>
<dbReference type="PANTHER" id="PTHR43863">
    <property type="entry name" value="HYDROLASE, PUTATIVE (AFU_ORTHOLOGUE AFUA_1G03140)-RELATED"/>
    <property type="match status" value="1"/>
</dbReference>
<protein>
    <submittedName>
        <fullName evidence="4">DUF5110 domain-containing protein</fullName>
    </submittedName>
</protein>
<dbReference type="GO" id="GO:0005975">
    <property type="term" value="P:carbohydrate metabolic process"/>
    <property type="evidence" value="ECO:0007669"/>
    <property type="project" value="InterPro"/>
</dbReference>
<dbReference type="EMBL" id="DXAJ01000112">
    <property type="protein sequence ID" value="HJA03191.1"/>
    <property type="molecule type" value="Genomic_DNA"/>
</dbReference>
<evidence type="ECO:0000256" key="1">
    <source>
        <dbReference type="ARBA" id="ARBA00007806"/>
    </source>
</evidence>
<dbReference type="InterPro" id="IPR033403">
    <property type="entry name" value="DUF5110"/>
</dbReference>
<dbReference type="SMART" id="SM00758">
    <property type="entry name" value="PA14"/>
    <property type="match status" value="1"/>
</dbReference>
<dbReference type="InterPro" id="IPR011658">
    <property type="entry name" value="PA14_dom"/>
</dbReference>
<dbReference type="InterPro" id="IPR037524">
    <property type="entry name" value="PA14/GLEYA"/>
</dbReference>
<dbReference type="SUPFAM" id="SSF56988">
    <property type="entry name" value="Anthrax protective antigen"/>
    <property type="match status" value="1"/>
</dbReference>
<dbReference type="Gene3D" id="2.60.40.1180">
    <property type="entry name" value="Golgi alpha-mannosidase II"/>
    <property type="match status" value="2"/>
</dbReference>
<reference evidence="4" key="1">
    <citation type="journal article" date="2021" name="PeerJ">
        <title>Extensive microbial diversity within the chicken gut microbiome revealed by metagenomics and culture.</title>
        <authorList>
            <person name="Gilroy R."/>
            <person name="Ravi A."/>
            <person name="Getino M."/>
            <person name="Pursley I."/>
            <person name="Horton D.L."/>
            <person name="Alikhan N.F."/>
            <person name="Baker D."/>
            <person name="Gharbi K."/>
            <person name="Hall N."/>
            <person name="Watson M."/>
            <person name="Adriaenssens E.M."/>
            <person name="Foster-Nyarko E."/>
            <person name="Jarju S."/>
            <person name="Secka A."/>
            <person name="Antonio M."/>
            <person name="Oren A."/>
            <person name="Chaudhuri R.R."/>
            <person name="La Ragione R."/>
            <person name="Hildebrand F."/>
            <person name="Pallen M.J."/>
        </authorList>
    </citation>
    <scope>NUCLEOTIDE SEQUENCE</scope>
    <source>
        <strain evidence="4">CHK156-179</strain>
    </source>
</reference>
<keyword evidence="2" id="KW-0378">Hydrolase</keyword>
<dbReference type="Proteomes" id="UP000824221">
    <property type="component" value="Unassembled WGS sequence"/>
</dbReference>